<name>A0A8J1TTK2_OWEFU</name>
<dbReference type="Proteomes" id="UP000749559">
    <property type="component" value="Unassembled WGS sequence"/>
</dbReference>
<proteinExistence type="predicted"/>
<feature type="non-terminal residue" evidence="1">
    <location>
        <position position="1"/>
    </location>
</feature>
<sequence>SPNSLPVYSIFICFVTHPVSLTSLHFHSLRTLSCSICITTALGSSSHHFSFLSRMVFKIQLVSTSHGRGLKEALEAQLSFLCVLFNFQLFSIFFSGGTVPSIAHKLFNLDSDPKVCFDADLVFVLCGGNDIYWKGTTDSRTPLNILVEKEFCNLLSVLRTRFSSHTKFCIL</sequence>
<evidence type="ECO:0000313" key="1">
    <source>
        <dbReference type="EMBL" id="CAH1779371.1"/>
    </source>
</evidence>
<keyword evidence="2" id="KW-1185">Reference proteome</keyword>
<protein>
    <submittedName>
        <fullName evidence="1">Uncharacterized protein</fullName>
    </submittedName>
</protein>
<comment type="caution">
    <text evidence="1">The sequence shown here is derived from an EMBL/GenBank/DDBJ whole genome shotgun (WGS) entry which is preliminary data.</text>
</comment>
<dbReference type="EMBL" id="CAIIXF020000003">
    <property type="protein sequence ID" value="CAH1779371.1"/>
    <property type="molecule type" value="Genomic_DNA"/>
</dbReference>
<evidence type="ECO:0000313" key="2">
    <source>
        <dbReference type="Proteomes" id="UP000749559"/>
    </source>
</evidence>
<gene>
    <name evidence="1" type="ORF">OFUS_LOCUS6185</name>
</gene>
<accession>A0A8J1TTK2</accession>
<reference evidence="1" key="1">
    <citation type="submission" date="2022-03" db="EMBL/GenBank/DDBJ databases">
        <authorList>
            <person name="Martin C."/>
        </authorList>
    </citation>
    <scope>NUCLEOTIDE SEQUENCE</scope>
</reference>
<dbReference type="AlphaFoldDB" id="A0A8J1TTK2"/>
<feature type="non-terminal residue" evidence="1">
    <location>
        <position position="171"/>
    </location>
</feature>
<organism evidence="1 2">
    <name type="scientific">Owenia fusiformis</name>
    <name type="common">Polychaete worm</name>
    <dbReference type="NCBI Taxonomy" id="6347"/>
    <lineage>
        <taxon>Eukaryota</taxon>
        <taxon>Metazoa</taxon>
        <taxon>Spiralia</taxon>
        <taxon>Lophotrochozoa</taxon>
        <taxon>Annelida</taxon>
        <taxon>Polychaeta</taxon>
        <taxon>Sedentaria</taxon>
        <taxon>Canalipalpata</taxon>
        <taxon>Sabellida</taxon>
        <taxon>Oweniida</taxon>
        <taxon>Oweniidae</taxon>
        <taxon>Owenia</taxon>
    </lineage>
</organism>